<comment type="caution">
    <text evidence="1">The sequence shown here is derived from an EMBL/GenBank/DDBJ whole genome shotgun (WGS) entry which is preliminary data.</text>
</comment>
<organism evidence="1 2">
    <name type="scientific">Streptomyces rubiginosohelvolus</name>
    <dbReference type="NCBI Taxonomy" id="67362"/>
    <lineage>
        <taxon>Bacteria</taxon>
        <taxon>Bacillati</taxon>
        <taxon>Actinomycetota</taxon>
        <taxon>Actinomycetes</taxon>
        <taxon>Kitasatosporales</taxon>
        <taxon>Streptomycetaceae</taxon>
        <taxon>Streptomyces</taxon>
    </lineage>
</organism>
<name>A0ABW6F139_9ACTN</name>
<keyword evidence="2" id="KW-1185">Reference proteome</keyword>
<evidence type="ECO:0000313" key="2">
    <source>
        <dbReference type="Proteomes" id="UP001598352"/>
    </source>
</evidence>
<sequence>MAAVVVVVAGLLHAWRNTNVLSADRLCGDLVSAEKADAVLPGAGRLDAEGQVCGLDGLTVGGRVPARTKVLEEGQQAPADVWFCKLTLDDETNGFVRGDGFMKYAATRDPLLIAAVRKFPGTAESTAPDGRAAEKVDKGVGFILPCAEGGPLYLAVESGRQYLKASKVHPDLPRRDAYVEPFVKAAAKTFGCAA</sequence>
<dbReference type="Proteomes" id="UP001598352">
    <property type="component" value="Unassembled WGS sequence"/>
</dbReference>
<reference evidence="1 2" key="1">
    <citation type="submission" date="2024-09" db="EMBL/GenBank/DDBJ databases">
        <title>The Natural Products Discovery Center: Release of the First 8490 Sequenced Strains for Exploring Actinobacteria Biosynthetic Diversity.</title>
        <authorList>
            <person name="Kalkreuter E."/>
            <person name="Kautsar S.A."/>
            <person name="Yang D."/>
            <person name="Bader C.D."/>
            <person name="Teijaro C.N."/>
            <person name="Fluegel L."/>
            <person name="Davis C.M."/>
            <person name="Simpson J.R."/>
            <person name="Lauterbach L."/>
            <person name="Steele A.D."/>
            <person name="Gui C."/>
            <person name="Meng S."/>
            <person name="Li G."/>
            <person name="Viehrig K."/>
            <person name="Ye F."/>
            <person name="Su P."/>
            <person name="Kiefer A.F."/>
            <person name="Nichols A."/>
            <person name="Cepeda A.J."/>
            <person name="Yan W."/>
            <person name="Fan B."/>
            <person name="Jiang Y."/>
            <person name="Adhikari A."/>
            <person name="Zheng C.-J."/>
            <person name="Schuster L."/>
            <person name="Cowan T.M."/>
            <person name="Smanski M.J."/>
            <person name="Chevrette M.G."/>
            <person name="De Carvalho L.P.S."/>
            <person name="Shen B."/>
        </authorList>
    </citation>
    <scope>NUCLEOTIDE SEQUENCE [LARGE SCALE GENOMIC DNA]</scope>
    <source>
        <strain evidence="1 2">NPDC058428</strain>
    </source>
</reference>
<gene>
    <name evidence="1" type="ORF">ACFWOQ_07400</name>
</gene>
<dbReference type="EMBL" id="JBHXKZ010000004">
    <property type="protein sequence ID" value="MFD4822392.1"/>
    <property type="molecule type" value="Genomic_DNA"/>
</dbReference>
<accession>A0ABW6F139</accession>
<proteinExistence type="predicted"/>
<dbReference type="RefSeq" id="WP_382771055.1">
    <property type="nucleotide sequence ID" value="NZ_JBHXKZ010000004.1"/>
</dbReference>
<evidence type="ECO:0000313" key="1">
    <source>
        <dbReference type="EMBL" id="MFD4822392.1"/>
    </source>
</evidence>
<protein>
    <submittedName>
        <fullName evidence="1">Uncharacterized protein</fullName>
    </submittedName>
</protein>